<dbReference type="HOGENOM" id="CLU_1438729_0_0_10"/>
<dbReference type="InterPro" id="IPR011250">
    <property type="entry name" value="OMP/PagP_B-barrel"/>
</dbReference>
<reference evidence="4" key="1">
    <citation type="submission" date="2005-08" db="EMBL/GenBank/DDBJ databases">
        <title>Complete sequence of Chlorobium chlorochromatii CaD3.</title>
        <authorList>
            <person name="Copeland A."/>
            <person name="Lucas S."/>
            <person name="Lapidus A."/>
            <person name="Barry K."/>
            <person name="Detter J.C."/>
            <person name="Glavina T."/>
            <person name="Hammon N."/>
            <person name="Israni S."/>
            <person name="Pitluck S."/>
            <person name="Bryant D."/>
            <person name="Schmutz J."/>
            <person name="Larimer F."/>
            <person name="Land M."/>
            <person name="Kyrpides N."/>
            <person name="Ivanova N."/>
            <person name="Richardson P."/>
        </authorList>
    </citation>
    <scope>NUCLEOTIDE SEQUENCE [LARGE SCALE GENOMIC DNA]</scope>
    <source>
        <strain evidence="4">CaD3</strain>
    </source>
</reference>
<dbReference type="AlphaFoldDB" id="Q3AT56"/>
<organism evidence="4">
    <name type="scientific">Chlorobium chlorochromatii (strain CaD3)</name>
    <dbReference type="NCBI Taxonomy" id="340177"/>
    <lineage>
        <taxon>Bacteria</taxon>
        <taxon>Pseudomonadati</taxon>
        <taxon>Chlorobiota</taxon>
        <taxon>Chlorobiia</taxon>
        <taxon>Chlorobiales</taxon>
        <taxon>Chlorobiaceae</taxon>
        <taxon>Chlorobium/Pelodictyon group</taxon>
        <taxon>Chlorobium</taxon>
    </lineage>
</organism>
<evidence type="ECO:0000256" key="1">
    <source>
        <dbReference type="ARBA" id="ARBA00022729"/>
    </source>
</evidence>
<sequence>MKKALLTALLFGMAAVPAQQLHANGFNYNYVEGQYVKSSMNNVDGSGYAITGSVALHDNVALNAGYSNDSYDYDIDTNGYNVGLTYHVPVADSTDILFNASLEQAEYSQPLIGSDDDTGYSIGVGIRHKVASAVELNASVYNVSIGEDSAFGVDAAVLVEVSKNFYLGVEYGTSEDIDAIGFGVRAGF</sequence>
<name>Q3AT56_CHLCH</name>
<feature type="signal peptide" evidence="2">
    <location>
        <begin position="1"/>
        <end position="23"/>
    </location>
</feature>
<keyword evidence="1 2" id="KW-0732">Signal</keyword>
<dbReference type="eggNOG" id="COG3637">
    <property type="taxonomic scope" value="Bacteria"/>
</dbReference>
<feature type="domain" description="Outer membrane protein beta-barrel" evidence="3">
    <location>
        <begin position="7"/>
        <end position="169"/>
    </location>
</feature>
<proteinExistence type="predicted"/>
<evidence type="ECO:0000259" key="3">
    <source>
        <dbReference type="Pfam" id="PF13505"/>
    </source>
</evidence>
<dbReference type="KEGG" id="cch:Cag_0546"/>
<dbReference type="OrthoDB" id="1440275at2"/>
<dbReference type="Gene3D" id="2.40.160.20">
    <property type="match status" value="1"/>
</dbReference>
<dbReference type="InterPro" id="IPR027385">
    <property type="entry name" value="Beta-barrel_OMP"/>
</dbReference>
<dbReference type="SUPFAM" id="SSF56925">
    <property type="entry name" value="OMPA-like"/>
    <property type="match status" value="1"/>
</dbReference>
<gene>
    <name evidence="4" type="ordered locus">Cag_0546</name>
</gene>
<dbReference type="EMBL" id="CP000108">
    <property type="protein sequence ID" value="ABB27819.1"/>
    <property type="molecule type" value="Genomic_DNA"/>
</dbReference>
<evidence type="ECO:0000256" key="2">
    <source>
        <dbReference type="SAM" id="SignalP"/>
    </source>
</evidence>
<protein>
    <recommendedName>
        <fullName evidence="3">Outer membrane protein beta-barrel domain-containing protein</fullName>
    </recommendedName>
</protein>
<accession>Q3AT56</accession>
<feature type="chain" id="PRO_5004224089" description="Outer membrane protein beta-barrel domain-containing protein" evidence="2">
    <location>
        <begin position="24"/>
        <end position="188"/>
    </location>
</feature>
<evidence type="ECO:0000313" key="4">
    <source>
        <dbReference type="EMBL" id="ABB27819.1"/>
    </source>
</evidence>
<dbReference type="Pfam" id="PF13505">
    <property type="entry name" value="OMP_b-brl"/>
    <property type="match status" value="1"/>
</dbReference>